<dbReference type="RefSeq" id="WP_169605197.1">
    <property type="nucleotide sequence ID" value="NZ_CP051481.1"/>
</dbReference>
<dbReference type="GO" id="GO:0005840">
    <property type="term" value="C:ribosome"/>
    <property type="evidence" value="ECO:0007669"/>
    <property type="project" value="UniProtKB-KW"/>
</dbReference>
<dbReference type="KEGG" id="mphe:HGG69_02385"/>
<dbReference type="SUPFAM" id="SSF52166">
    <property type="entry name" value="Ribosomal protein L4"/>
    <property type="match status" value="1"/>
</dbReference>
<dbReference type="GO" id="GO:0019843">
    <property type="term" value="F:rRNA binding"/>
    <property type="evidence" value="ECO:0007669"/>
    <property type="project" value="UniProtKB-UniRule"/>
</dbReference>
<protein>
    <recommendedName>
        <fullName evidence="4 5">Large ribosomal subunit protein uL4</fullName>
    </recommendedName>
</protein>
<comment type="function">
    <text evidence="5">One of the primary rRNA binding proteins, this protein initially binds near the 5'-end of the 23S rRNA. It is important during the early stages of 50S assembly. It makes multiple contacts with different domains of the 23S rRNA in the assembled 50S subunit and ribosome.</text>
</comment>
<dbReference type="AlphaFoldDB" id="A0A858U8W4"/>
<evidence type="ECO:0000256" key="6">
    <source>
        <dbReference type="SAM" id="MobiDB-lite"/>
    </source>
</evidence>
<accession>A0A858U8W4</accession>
<proteinExistence type="inferred from homology"/>
<keyword evidence="5" id="KW-0699">rRNA-binding</keyword>
<comment type="similarity">
    <text evidence="1 5">Belongs to the universal ribosomal protein uL4 family.</text>
</comment>
<evidence type="ECO:0000256" key="4">
    <source>
        <dbReference type="ARBA" id="ARBA00035244"/>
    </source>
</evidence>
<dbReference type="Gene3D" id="3.40.1370.10">
    <property type="match status" value="1"/>
</dbReference>
<gene>
    <name evidence="5 7" type="primary">rplD</name>
    <name evidence="7" type="ORF">HGG69_02385</name>
</gene>
<dbReference type="GO" id="GO:0003735">
    <property type="term" value="F:structural constituent of ribosome"/>
    <property type="evidence" value="ECO:0007669"/>
    <property type="project" value="InterPro"/>
</dbReference>
<feature type="compositionally biased region" description="Polar residues" evidence="6">
    <location>
        <begin position="110"/>
        <end position="124"/>
    </location>
</feature>
<evidence type="ECO:0000313" key="7">
    <source>
        <dbReference type="EMBL" id="QJG67146.1"/>
    </source>
</evidence>
<dbReference type="NCBIfam" id="TIGR03953">
    <property type="entry name" value="rplD_bact"/>
    <property type="match status" value="1"/>
</dbReference>
<dbReference type="PANTHER" id="PTHR10746:SF6">
    <property type="entry name" value="LARGE RIBOSOMAL SUBUNIT PROTEIN UL4M"/>
    <property type="match status" value="1"/>
</dbReference>
<reference evidence="7 8" key="1">
    <citation type="submission" date="2020-04" db="EMBL/GenBank/DDBJ databases">
        <title>Novel Mycoplasma species detected in Phocoena phocoena (harbor porpoise) from the USA.</title>
        <authorList>
            <person name="Volokhov D.V."/>
        </authorList>
    </citation>
    <scope>NUCLEOTIDE SEQUENCE [LARGE SCALE GENOMIC DNA]</scope>
    <source>
        <strain evidence="7 8">Phocoena C-264-GEN</strain>
    </source>
</reference>
<dbReference type="Proteomes" id="UP000501060">
    <property type="component" value="Chromosome"/>
</dbReference>
<evidence type="ECO:0000313" key="8">
    <source>
        <dbReference type="Proteomes" id="UP000501060"/>
    </source>
</evidence>
<keyword evidence="2 5" id="KW-0689">Ribosomal protein</keyword>
<evidence type="ECO:0000256" key="1">
    <source>
        <dbReference type="ARBA" id="ARBA00010528"/>
    </source>
</evidence>
<dbReference type="InterPro" id="IPR002136">
    <property type="entry name" value="Ribosomal_uL4"/>
</dbReference>
<dbReference type="HAMAP" id="MF_01328_B">
    <property type="entry name" value="Ribosomal_uL4_B"/>
    <property type="match status" value="1"/>
</dbReference>
<dbReference type="GO" id="GO:1990904">
    <property type="term" value="C:ribonucleoprotein complex"/>
    <property type="evidence" value="ECO:0007669"/>
    <property type="project" value="UniProtKB-KW"/>
</dbReference>
<keyword evidence="8" id="KW-1185">Reference proteome</keyword>
<keyword evidence="5" id="KW-0694">RNA-binding</keyword>
<dbReference type="EMBL" id="CP051481">
    <property type="protein sequence ID" value="QJG67146.1"/>
    <property type="molecule type" value="Genomic_DNA"/>
</dbReference>
<dbReference type="GO" id="GO:0006412">
    <property type="term" value="P:translation"/>
    <property type="evidence" value="ECO:0007669"/>
    <property type="project" value="UniProtKB-UniRule"/>
</dbReference>
<keyword evidence="3 5" id="KW-0687">Ribonucleoprotein</keyword>
<dbReference type="PANTHER" id="PTHR10746">
    <property type="entry name" value="50S RIBOSOMAL PROTEIN L4"/>
    <property type="match status" value="1"/>
</dbReference>
<feature type="region of interest" description="Disordered" evidence="6">
    <location>
        <begin position="104"/>
        <end position="128"/>
    </location>
</feature>
<dbReference type="InterPro" id="IPR013005">
    <property type="entry name" value="Ribosomal_uL4-like"/>
</dbReference>
<comment type="function">
    <text evidence="5">Forms part of the polypeptide exit tunnel.</text>
</comment>
<dbReference type="InterPro" id="IPR023574">
    <property type="entry name" value="Ribosomal_uL4_dom_sf"/>
</dbReference>
<evidence type="ECO:0000256" key="2">
    <source>
        <dbReference type="ARBA" id="ARBA00022980"/>
    </source>
</evidence>
<comment type="subunit">
    <text evidence="5">Part of the 50S ribosomal subunit.</text>
</comment>
<sequence>MADVKSTRERWYCTLRDGAEENRKDYWSLKKANEEAIGEFEHQDEAVKKFKSLNLDATLWFQKGGKYVRTIKTLKSENPAEVIVVDSNDDAETKKANEKKFKEAQKARLANTSKKPATKKSTNEAVKVEKSKPTDVTFEAKSLPVNLFGLEELHAQAVFDTIMSDRASRRFSTHKVKNRGEVSGTGKKPWRQKGTGRARTGSLRTPVFVGGGRAFGPTTNKNYSLKVNKKVRALAVKSALSQLAKAKHVLVHEFTLENPSTKEFAKQLKDNNLDSLKHVLVVTSNLNVFLSARNMQNVETVKVTSLQVEALIAADVLVISSEDLKALERLVK</sequence>
<evidence type="ECO:0000256" key="5">
    <source>
        <dbReference type="HAMAP-Rule" id="MF_01328"/>
    </source>
</evidence>
<feature type="region of interest" description="Disordered" evidence="6">
    <location>
        <begin position="170"/>
        <end position="203"/>
    </location>
</feature>
<dbReference type="Pfam" id="PF00573">
    <property type="entry name" value="Ribosomal_L4"/>
    <property type="match status" value="1"/>
</dbReference>
<organism evidence="7 8">
    <name type="scientific">Mycoplasma phocoenae</name>
    <dbReference type="NCBI Taxonomy" id="754517"/>
    <lineage>
        <taxon>Bacteria</taxon>
        <taxon>Bacillati</taxon>
        <taxon>Mycoplasmatota</taxon>
        <taxon>Mollicutes</taxon>
        <taxon>Mycoplasmataceae</taxon>
        <taxon>Mycoplasma</taxon>
    </lineage>
</organism>
<evidence type="ECO:0000256" key="3">
    <source>
        <dbReference type="ARBA" id="ARBA00023274"/>
    </source>
</evidence>
<name>A0A858U8W4_9MOLU</name>